<reference evidence="1 2" key="1">
    <citation type="journal article" date="2018" name="Mol. Plant">
        <title>The genome of Artemisia annua provides insight into the evolution of Asteraceae family and artemisinin biosynthesis.</title>
        <authorList>
            <person name="Shen Q."/>
            <person name="Zhang L."/>
            <person name="Liao Z."/>
            <person name="Wang S."/>
            <person name="Yan T."/>
            <person name="Shi P."/>
            <person name="Liu M."/>
            <person name="Fu X."/>
            <person name="Pan Q."/>
            <person name="Wang Y."/>
            <person name="Lv Z."/>
            <person name="Lu X."/>
            <person name="Zhang F."/>
            <person name="Jiang W."/>
            <person name="Ma Y."/>
            <person name="Chen M."/>
            <person name="Hao X."/>
            <person name="Li L."/>
            <person name="Tang Y."/>
            <person name="Lv G."/>
            <person name="Zhou Y."/>
            <person name="Sun X."/>
            <person name="Brodelius P.E."/>
            <person name="Rose J.K.C."/>
            <person name="Tang K."/>
        </authorList>
    </citation>
    <scope>NUCLEOTIDE SEQUENCE [LARGE SCALE GENOMIC DNA]</scope>
    <source>
        <strain evidence="2">cv. Huhao1</strain>
        <tissue evidence="1">Leaf</tissue>
    </source>
</reference>
<sequence>MEISPTLATESFSLSWLTNNTSSVEEETKRFLEDLSSDFSFGMLGSNSPTSADEMFCDGSIVPKHFIVSKSAPATPSIKSICPYNAQNIHPRTIFREWKKSSKQIMEKLFRFLRPRRRRIRVDDHGNLTRHTPKIMYSCESDNSIYEAVLHCKRSNGI</sequence>
<organism evidence="1 2">
    <name type="scientific">Artemisia annua</name>
    <name type="common">Sweet wormwood</name>
    <dbReference type="NCBI Taxonomy" id="35608"/>
    <lineage>
        <taxon>Eukaryota</taxon>
        <taxon>Viridiplantae</taxon>
        <taxon>Streptophyta</taxon>
        <taxon>Embryophyta</taxon>
        <taxon>Tracheophyta</taxon>
        <taxon>Spermatophyta</taxon>
        <taxon>Magnoliopsida</taxon>
        <taxon>eudicotyledons</taxon>
        <taxon>Gunneridae</taxon>
        <taxon>Pentapetalae</taxon>
        <taxon>asterids</taxon>
        <taxon>campanulids</taxon>
        <taxon>Asterales</taxon>
        <taxon>Asteraceae</taxon>
        <taxon>Asteroideae</taxon>
        <taxon>Anthemideae</taxon>
        <taxon>Artemisiinae</taxon>
        <taxon>Artemisia</taxon>
    </lineage>
</organism>
<dbReference type="OrthoDB" id="1913205at2759"/>
<dbReference type="InterPro" id="IPR044699">
    <property type="entry name" value="MAKR6"/>
</dbReference>
<protein>
    <submittedName>
        <fullName evidence="1">Putative membrane-associated kinase regulator 6</fullName>
    </submittedName>
</protein>
<dbReference type="PANTHER" id="PTHR34576:SF2">
    <property type="entry name" value="MEMBRANE-ASSOCIATED KINASE REGULATOR 6-RELATED"/>
    <property type="match status" value="1"/>
</dbReference>
<evidence type="ECO:0000313" key="2">
    <source>
        <dbReference type="Proteomes" id="UP000245207"/>
    </source>
</evidence>
<accession>A0A2U1L7M2</accession>
<keyword evidence="2" id="KW-1185">Reference proteome</keyword>
<name>A0A2U1L7M2_ARTAN</name>
<dbReference type="GO" id="GO:0016301">
    <property type="term" value="F:kinase activity"/>
    <property type="evidence" value="ECO:0007669"/>
    <property type="project" value="UniProtKB-KW"/>
</dbReference>
<proteinExistence type="predicted"/>
<dbReference type="AlphaFoldDB" id="A0A2U1L7M2"/>
<comment type="caution">
    <text evidence="1">The sequence shown here is derived from an EMBL/GenBank/DDBJ whole genome shotgun (WGS) entry which is preliminary data.</text>
</comment>
<keyword evidence="1" id="KW-0808">Transferase</keyword>
<keyword evidence="1" id="KW-0418">Kinase</keyword>
<dbReference type="PANTHER" id="PTHR34576">
    <property type="entry name" value="MEMBRANE-ASSOCIATED KINASE REGULATOR 6-RELATED"/>
    <property type="match status" value="1"/>
</dbReference>
<evidence type="ECO:0000313" key="1">
    <source>
        <dbReference type="EMBL" id="PWA45007.1"/>
    </source>
</evidence>
<dbReference type="Proteomes" id="UP000245207">
    <property type="component" value="Unassembled WGS sequence"/>
</dbReference>
<gene>
    <name evidence="1" type="ORF">CTI12_AA519930</name>
</gene>
<dbReference type="EMBL" id="PKPP01010991">
    <property type="protein sequence ID" value="PWA45007.1"/>
    <property type="molecule type" value="Genomic_DNA"/>
</dbReference>